<dbReference type="EMBL" id="AP017895">
    <property type="protein sequence ID" value="BAV88427.1"/>
    <property type="molecule type" value="Genomic_DNA"/>
</dbReference>
<gene>
    <name evidence="2" type="ORF">RA11412_2128</name>
</gene>
<dbReference type="KEGG" id="raj:RA11412_2128"/>
<reference evidence="2 3" key="1">
    <citation type="submission" date="2016-10" db="EMBL/GenBank/DDBJ databases">
        <title>Genome sequence of Rothia aeria strain JCM11412.</title>
        <authorList>
            <person name="Nambu T."/>
        </authorList>
    </citation>
    <scope>NUCLEOTIDE SEQUENCE [LARGE SCALE GENOMIC DNA]</scope>
    <source>
        <strain evidence="2 3">JCM 11412</strain>
    </source>
</reference>
<evidence type="ECO:0000313" key="2">
    <source>
        <dbReference type="EMBL" id="BAV88427.1"/>
    </source>
</evidence>
<keyword evidence="3" id="KW-1185">Reference proteome</keyword>
<protein>
    <submittedName>
        <fullName evidence="2">Uncharacterized protein</fullName>
    </submittedName>
</protein>
<sequence>MLWDGAGEENYTAQYSPLPFTSKTQSNTAKPNTEPPCSVKSARYRQKYLWLFSCKSAGTQPTR</sequence>
<accession>A0A2Z5R111</accession>
<dbReference type="AlphaFoldDB" id="A0A2Z5R111"/>
<name>A0A2Z5R111_9MICC</name>
<proteinExistence type="predicted"/>
<feature type="compositionally biased region" description="Polar residues" evidence="1">
    <location>
        <begin position="11"/>
        <end position="31"/>
    </location>
</feature>
<feature type="region of interest" description="Disordered" evidence="1">
    <location>
        <begin position="1"/>
        <end position="38"/>
    </location>
</feature>
<evidence type="ECO:0000256" key="1">
    <source>
        <dbReference type="SAM" id="MobiDB-lite"/>
    </source>
</evidence>
<dbReference type="Proteomes" id="UP000250241">
    <property type="component" value="Chromosome"/>
</dbReference>
<evidence type="ECO:0000313" key="3">
    <source>
        <dbReference type="Proteomes" id="UP000250241"/>
    </source>
</evidence>
<organism evidence="2 3">
    <name type="scientific">Rothia aeria</name>
    <dbReference type="NCBI Taxonomy" id="172042"/>
    <lineage>
        <taxon>Bacteria</taxon>
        <taxon>Bacillati</taxon>
        <taxon>Actinomycetota</taxon>
        <taxon>Actinomycetes</taxon>
        <taxon>Micrococcales</taxon>
        <taxon>Micrococcaceae</taxon>
        <taxon>Rothia</taxon>
    </lineage>
</organism>